<dbReference type="GO" id="GO:0006355">
    <property type="term" value="P:regulation of DNA-templated transcription"/>
    <property type="evidence" value="ECO:0007669"/>
    <property type="project" value="InterPro"/>
</dbReference>
<protein>
    <recommendedName>
        <fullName evidence="3">HicB family protein</fullName>
    </recommendedName>
</protein>
<dbReference type="SUPFAM" id="SSF47598">
    <property type="entry name" value="Ribbon-helix-helix"/>
    <property type="match status" value="1"/>
</dbReference>
<gene>
    <name evidence="2" type="ORF">AVDCRST_MAG89-1081</name>
</gene>
<dbReference type="InterPro" id="IPR013321">
    <property type="entry name" value="Arc_rbn_hlx_hlx"/>
</dbReference>
<reference evidence="2" key="1">
    <citation type="submission" date="2020-02" db="EMBL/GenBank/DDBJ databases">
        <authorList>
            <person name="Meier V. D."/>
        </authorList>
    </citation>
    <scope>NUCLEOTIDE SEQUENCE</scope>
    <source>
        <strain evidence="2">AVDCRST_MAG89</strain>
    </source>
</reference>
<dbReference type="InterPro" id="IPR008651">
    <property type="entry name" value="Uncharacterised_HicB"/>
</dbReference>
<name>A0A6J4KN03_9BACT</name>
<dbReference type="AlphaFoldDB" id="A0A6J4KN03"/>
<feature type="region of interest" description="Disordered" evidence="1">
    <location>
        <begin position="59"/>
        <end position="88"/>
    </location>
</feature>
<dbReference type="EMBL" id="CADCTV010000237">
    <property type="protein sequence ID" value="CAA9310437.1"/>
    <property type="molecule type" value="Genomic_DNA"/>
</dbReference>
<evidence type="ECO:0000256" key="1">
    <source>
        <dbReference type="SAM" id="MobiDB-lite"/>
    </source>
</evidence>
<accession>A0A6J4KN03</accession>
<organism evidence="2">
    <name type="scientific">uncultured Gemmatimonadota bacterium</name>
    <dbReference type="NCBI Taxonomy" id="203437"/>
    <lineage>
        <taxon>Bacteria</taxon>
        <taxon>Pseudomonadati</taxon>
        <taxon>Gemmatimonadota</taxon>
        <taxon>environmental samples</taxon>
    </lineage>
</organism>
<evidence type="ECO:0008006" key="3">
    <source>
        <dbReference type="Google" id="ProtNLM"/>
    </source>
</evidence>
<dbReference type="Gene3D" id="1.10.1220.10">
    <property type="entry name" value="Met repressor-like"/>
    <property type="match status" value="1"/>
</dbReference>
<feature type="compositionally biased region" description="Polar residues" evidence="1">
    <location>
        <begin position="75"/>
        <end position="88"/>
    </location>
</feature>
<proteinExistence type="predicted"/>
<sequence length="88" mass="9220">MAASVDDYLTFCAERGDEPDAPFTGKFLVRGTPDLHRAVALAAARAGKSMNAWVTNTLSSALSGDPENPHGGSRGVSSDTSQITRSPR</sequence>
<dbReference type="InterPro" id="IPR010985">
    <property type="entry name" value="Ribbon_hlx_hlx"/>
</dbReference>
<dbReference type="Pfam" id="PF05534">
    <property type="entry name" value="HicB"/>
    <property type="match status" value="1"/>
</dbReference>
<evidence type="ECO:0000313" key="2">
    <source>
        <dbReference type="EMBL" id="CAA9310437.1"/>
    </source>
</evidence>